<dbReference type="InterPro" id="IPR001557">
    <property type="entry name" value="L-lactate/malate_DH"/>
</dbReference>
<comment type="function">
    <text evidence="4">Catalyzes the reversible oxidation of malate to oxaloacetate.</text>
</comment>
<accession>A0A1L3GD12</accession>
<dbReference type="Pfam" id="PF00056">
    <property type="entry name" value="Ldh_1_N"/>
    <property type="match status" value="1"/>
</dbReference>
<feature type="binding site" evidence="4 6">
    <location>
        <position position="121"/>
    </location>
    <ligand>
        <name>substrate</name>
    </ligand>
</feature>
<dbReference type="GO" id="GO:0030060">
    <property type="term" value="F:L-malate dehydrogenase (NAD+) activity"/>
    <property type="evidence" value="ECO:0007669"/>
    <property type="project" value="UniProtKB-UniRule"/>
</dbReference>
<dbReference type="FunFam" id="3.40.50.720:FF:000018">
    <property type="entry name" value="Malate dehydrogenase"/>
    <property type="match status" value="1"/>
</dbReference>
<evidence type="ECO:0000256" key="7">
    <source>
        <dbReference type="PIRSR" id="PIRSR000102-3"/>
    </source>
</evidence>
<feature type="active site" description="Proton acceptor" evidence="4 5">
    <location>
        <position position="176"/>
    </location>
</feature>
<feature type="binding site" evidence="4 7">
    <location>
        <begin position="10"/>
        <end position="15"/>
    </location>
    <ligand>
        <name>NAD(+)</name>
        <dbReference type="ChEBI" id="CHEBI:57540"/>
    </ligand>
</feature>
<dbReference type="InterPro" id="IPR001236">
    <property type="entry name" value="Lactate/malate_DH_N"/>
</dbReference>
<feature type="binding site" evidence="4 7">
    <location>
        <position position="96"/>
    </location>
    <ligand>
        <name>NAD(+)</name>
        <dbReference type="ChEBI" id="CHEBI:57540"/>
    </ligand>
</feature>
<keyword evidence="3 4" id="KW-0520">NAD</keyword>
<dbReference type="PRINTS" id="PR00086">
    <property type="entry name" value="LLDHDRGNASE"/>
</dbReference>
<organism evidence="10 11">
    <name type="scientific">Syntrophotalea acetylenica</name>
    <name type="common">Pelobacter acetylenicus</name>
    <dbReference type="NCBI Taxonomy" id="29542"/>
    <lineage>
        <taxon>Bacteria</taxon>
        <taxon>Pseudomonadati</taxon>
        <taxon>Thermodesulfobacteriota</taxon>
        <taxon>Desulfuromonadia</taxon>
        <taxon>Desulfuromonadales</taxon>
        <taxon>Syntrophotaleaceae</taxon>
        <taxon>Syntrophotalea</taxon>
    </lineage>
</organism>
<keyword evidence="2 4" id="KW-0560">Oxidoreductase</keyword>
<evidence type="ECO:0000256" key="1">
    <source>
        <dbReference type="ARBA" id="ARBA00022532"/>
    </source>
</evidence>
<keyword evidence="11" id="KW-1185">Reference proteome</keyword>
<evidence type="ECO:0000256" key="6">
    <source>
        <dbReference type="PIRSR" id="PIRSR000102-2"/>
    </source>
</evidence>
<feature type="binding site" evidence="4 6">
    <location>
        <position position="152"/>
    </location>
    <ligand>
        <name>substrate</name>
    </ligand>
</feature>
<comment type="similarity">
    <text evidence="4">Belongs to the LDH/MDH superfamily. MDH type 3 family.</text>
</comment>
<dbReference type="KEGG" id="pace:A6070_10105"/>
<dbReference type="STRING" id="29542.A6070_10105"/>
<dbReference type="InterPro" id="IPR015955">
    <property type="entry name" value="Lactate_DH/Glyco_Ohase_4_C"/>
</dbReference>
<dbReference type="Pfam" id="PF02866">
    <property type="entry name" value="Ldh_1_C"/>
    <property type="match status" value="1"/>
</dbReference>
<dbReference type="FunFam" id="3.90.110.10:FF:000004">
    <property type="entry name" value="Malate dehydrogenase"/>
    <property type="match status" value="1"/>
</dbReference>
<dbReference type="CDD" id="cd01339">
    <property type="entry name" value="LDH-like_MDH"/>
    <property type="match status" value="1"/>
</dbReference>
<dbReference type="OrthoDB" id="9802969at2"/>
<feature type="domain" description="Lactate/malate dehydrogenase N-terminal" evidence="8">
    <location>
        <begin position="5"/>
        <end position="143"/>
    </location>
</feature>
<dbReference type="EMBL" id="CP015518">
    <property type="protein sequence ID" value="APG23841.1"/>
    <property type="molecule type" value="Genomic_DNA"/>
</dbReference>
<evidence type="ECO:0000256" key="4">
    <source>
        <dbReference type="HAMAP-Rule" id="MF_00487"/>
    </source>
</evidence>
<feature type="binding site" evidence="4 6">
    <location>
        <position position="83"/>
    </location>
    <ligand>
        <name>substrate</name>
    </ligand>
</feature>
<evidence type="ECO:0000256" key="2">
    <source>
        <dbReference type="ARBA" id="ARBA00023002"/>
    </source>
</evidence>
<dbReference type="NCBIfam" id="NF004863">
    <property type="entry name" value="PRK06223.1"/>
    <property type="match status" value="1"/>
</dbReference>
<evidence type="ECO:0000256" key="5">
    <source>
        <dbReference type="PIRSR" id="PIRSR000102-1"/>
    </source>
</evidence>
<dbReference type="PANTHER" id="PTHR43128">
    <property type="entry name" value="L-2-HYDROXYCARBOXYLATE DEHYDROGENASE (NAD(P)(+))"/>
    <property type="match status" value="1"/>
</dbReference>
<reference evidence="10 11" key="1">
    <citation type="journal article" date="2017" name="Genome Announc.">
        <title>Complete Genome Sequences of Two Acetylene-Fermenting Pelobacter acetylenicus Strains.</title>
        <authorList>
            <person name="Sutton J.M."/>
            <person name="Baesman S.M."/>
            <person name="Fierst J.L."/>
            <person name="Poret-Peterson A.T."/>
            <person name="Oremland R.S."/>
            <person name="Dunlap D.S."/>
            <person name="Akob D.M."/>
        </authorList>
    </citation>
    <scope>NUCLEOTIDE SEQUENCE [LARGE SCALE GENOMIC DNA]</scope>
    <source>
        <strain evidence="10 11">DSM 3247</strain>
    </source>
</reference>
<gene>
    <name evidence="4" type="primary">mdh</name>
    <name evidence="10" type="ORF">A7E75_01490</name>
</gene>
<dbReference type="GO" id="GO:0006099">
    <property type="term" value="P:tricarboxylic acid cycle"/>
    <property type="evidence" value="ECO:0007669"/>
    <property type="project" value="UniProtKB-UniRule"/>
</dbReference>
<dbReference type="SUPFAM" id="SSF51735">
    <property type="entry name" value="NAD(P)-binding Rossmann-fold domains"/>
    <property type="match status" value="1"/>
</dbReference>
<feature type="binding site" evidence="4 7">
    <location>
        <position position="34"/>
    </location>
    <ligand>
        <name>NAD(+)</name>
        <dbReference type="ChEBI" id="CHEBI:57540"/>
    </ligand>
</feature>
<dbReference type="PIRSF" id="PIRSF000102">
    <property type="entry name" value="Lac_mal_DH"/>
    <property type="match status" value="1"/>
</dbReference>
<dbReference type="InterPro" id="IPR036291">
    <property type="entry name" value="NAD(P)-bd_dom_sf"/>
</dbReference>
<name>A0A1L3GD12_SYNAC</name>
<dbReference type="GO" id="GO:0006089">
    <property type="term" value="P:lactate metabolic process"/>
    <property type="evidence" value="ECO:0007669"/>
    <property type="project" value="TreeGrafter"/>
</dbReference>
<feature type="binding site" evidence="4">
    <location>
        <begin position="119"/>
        <end position="121"/>
    </location>
    <ligand>
        <name>NAD(+)</name>
        <dbReference type="ChEBI" id="CHEBI:57540"/>
    </ligand>
</feature>
<dbReference type="InterPro" id="IPR022383">
    <property type="entry name" value="Lactate/malate_DH_C"/>
</dbReference>
<evidence type="ECO:0000259" key="8">
    <source>
        <dbReference type="Pfam" id="PF00056"/>
    </source>
</evidence>
<dbReference type="SUPFAM" id="SSF56327">
    <property type="entry name" value="LDH C-terminal domain-like"/>
    <property type="match status" value="1"/>
</dbReference>
<dbReference type="EC" id="1.1.1.37" evidence="4"/>
<evidence type="ECO:0000313" key="10">
    <source>
        <dbReference type="EMBL" id="APG23841.1"/>
    </source>
</evidence>
<sequence length="318" mass="33726">MTKPKIALVGGGQIGNAIAHLAAMRELGDVVMFDIKENLARGKCLDIAQAAPISDFDVQLKGSDDIAVISGADIVVVTAGVPRKPGMSREDLIEINARIMATVAEGIRTHAPDAIAIVLSNPLDAMVTLCQKITGFSTNRVMGMAGVLDSARFAFFIARELGVSVRDVNALVLGGHGDAMVPIVRFANVNGIPALELLKHKFGSEEKAHQIMASLVARTRDAGGEVVELLQTGSAFVSPATSAVAMIEAVIHDQKRLLPVCAMLDGQFGVSGYYVGVPCILGVEGVERIIEFELTADERRLLDHSVGEVRKLVDNLPL</sequence>
<evidence type="ECO:0000259" key="9">
    <source>
        <dbReference type="Pfam" id="PF02866"/>
    </source>
</evidence>
<keyword evidence="1 4" id="KW-0816">Tricarboxylic acid cycle</keyword>
<evidence type="ECO:0000313" key="11">
    <source>
        <dbReference type="Proteomes" id="UP000182264"/>
    </source>
</evidence>
<dbReference type="AlphaFoldDB" id="A0A1L3GD12"/>
<dbReference type="GO" id="GO:0004459">
    <property type="term" value="F:L-lactate dehydrogenase (NAD+) activity"/>
    <property type="evidence" value="ECO:0007669"/>
    <property type="project" value="TreeGrafter"/>
</dbReference>
<dbReference type="InterPro" id="IPR011275">
    <property type="entry name" value="Malate_DH_type3"/>
</dbReference>
<dbReference type="Proteomes" id="UP000182264">
    <property type="component" value="Chromosome"/>
</dbReference>
<feature type="domain" description="Lactate/malate dehydrogenase C-terminal" evidence="9">
    <location>
        <begin position="148"/>
        <end position="312"/>
    </location>
</feature>
<feature type="binding site" evidence="4 6">
    <location>
        <position position="89"/>
    </location>
    <ligand>
        <name>substrate</name>
    </ligand>
</feature>
<comment type="catalytic activity">
    <reaction evidence="4">
        <text>(S)-malate + NAD(+) = oxaloacetate + NADH + H(+)</text>
        <dbReference type="Rhea" id="RHEA:21432"/>
        <dbReference type="ChEBI" id="CHEBI:15378"/>
        <dbReference type="ChEBI" id="CHEBI:15589"/>
        <dbReference type="ChEBI" id="CHEBI:16452"/>
        <dbReference type="ChEBI" id="CHEBI:57540"/>
        <dbReference type="ChEBI" id="CHEBI:57945"/>
        <dbReference type="EC" id="1.1.1.37"/>
    </reaction>
</comment>
<dbReference type="Gene3D" id="3.40.50.720">
    <property type="entry name" value="NAD(P)-binding Rossmann-like Domain"/>
    <property type="match status" value="1"/>
</dbReference>
<evidence type="ECO:0000256" key="3">
    <source>
        <dbReference type="ARBA" id="ARBA00023027"/>
    </source>
</evidence>
<protein>
    <recommendedName>
        <fullName evidence="4">Malate dehydrogenase</fullName>
        <ecNumber evidence="4">1.1.1.37</ecNumber>
    </recommendedName>
</protein>
<dbReference type="PANTHER" id="PTHR43128:SF16">
    <property type="entry name" value="L-LACTATE DEHYDROGENASE"/>
    <property type="match status" value="1"/>
</dbReference>
<dbReference type="RefSeq" id="WP_072285654.1">
    <property type="nucleotide sequence ID" value="NZ_CP015455.1"/>
</dbReference>
<dbReference type="Gene3D" id="3.90.110.10">
    <property type="entry name" value="Lactate dehydrogenase/glycoside hydrolase, family 4, C-terminal"/>
    <property type="match status" value="1"/>
</dbReference>
<dbReference type="NCBIfam" id="TIGR01763">
    <property type="entry name" value="MalateDH_bact"/>
    <property type="match status" value="1"/>
</dbReference>
<proteinExistence type="inferred from homology"/>
<dbReference type="HAMAP" id="MF_00487">
    <property type="entry name" value="Malate_dehydrog_3"/>
    <property type="match status" value="1"/>
</dbReference>